<sequence>MYLVQRVALMRDGFTAPLDWNNDVIGMTTAGVNIEVRLTPSLGAGFTPPPSVQVAVTTRLPNHDFGIASLPNQLLLDVPVIGNEMIDGAYVYRVNRPVAQVFSGGTSPALTVATVVRDGGTSDTKFRAALSSAIPHGSGIQPLTNPQAPTGGKDIERPNARSLMLSGGVEVLNVTVIPNLLIQLPPVFSIPPPGNDYALVRSPATIFYYSGHGLSSDNCLAIERAGGGVTCWLGPNDIINAWRSLSRPKILIIAGCSLIDVHYMVGLEPPPPPPLTGPGLTWSSLLAKNGGALDAILGYRGSAPLDQSGGDQIAEEMARRINAGSTNYAKDWLEVNAARRAWNASALDGSAPHGRHWMIRHIPLIGGDNWSIDTLDL</sequence>
<protein>
    <submittedName>
        <fullName evidence="1">Uncharacterized protein</fullName>
    </submittedName>
</protein>
<name>I4ELT6_9BACT</name>
<dbReference type="AlphaFoldDB" id="I4ELT6"/>
<dbReference type="OrthoDB" id="9798386at2"/>
<dbReference type="RefSeq" id="WP_008480703.1">
    <property type="nucleotide sequence ID" value="NZ_CAGS01000479.1"/>
</dbReference>
<reference evidence="1 2" key="1">
    <citation type="journal article" date="2012" name="ISME J.">
        <title>Nitrification expanded: discovery, physiology and genomics of a nitrite-oxidizing bacterium from the phylum Chloroflexi.</title>
        <authorList>
            <person name="Sorokin D.Y."/>
            <person name="Lucker S."/>
            <person name="Vejmelkova D."/>
            <person name="Kostrikina N.A."/>
            <person name="Kleerebezem R."/>
            <person name="Rijpstra W.I."/>
            <person name="Damste J.S."/>
            <person name="Le Paslier D."/>
            <person name="Muyzer G."/>
            <person name="Wagner M."/>
            <person name="van Loosdrecht M.C."/>
            <person name="Daims H."/>
        </authorList>
    </citation>
    <scope>NUCLEOTIDE SEQUENCE [LARGE SCALE GENOMIC DNA]</scope>
    <source>
        <strain evidence="2">none</strain>
    </source>
</reference>
<keyword evidence="2" id="KW-1185">Reference proteome</keyword>
<organism evidence="1 2">
    <name type="scientific">Nitrolancea hollandica Lb</name>
    <dbReference type="NCBI Taxonomy" id="1129897"/>
    <lineage>
        <taxon>Bacteria</taxon>
        <taxon>Pseudomonadati</taxon>
        <taxon>Thermomicrobiota</taxon>
        <taxon>Thermomicrobia</taxon>
        <taxon>Sphaerobacterales</taxon>
        <taxon>Sphaerobacterineae</taxon>
        <taxon>Sphaerobacteraceae</taxon>
        <taxon>Nitrolancea</taxon>
    </lineage>
</organism>
<dbReference type="EMBL" id="CAGS01000479">
    <property type="protein sequence ID" value="CCF85648.1"/>
    <property type="molecule type" value="Genomic_DNA"/>
</dbReference>
<dbReference type="Proteomes" id="UP000004221">
    <property type="component" value="Unassembled WGS sequence"/>
</dbReference>
<evidence type="ECO:0000313" key="2">
    <source>
        <dbReference type="Proteomes" id="UP000004221"/>
    </source>
</evidence>
<accession>I4ELT6</accession>
<evidence type="ECO:0000313" key="1">
    <source>
        <dbReference type="EMBL" id="CCF85648.1"/>
    </source>
</evidence>
<comment type="caution">
    <text evidence="1">The sequence shown here is derived from an EMBL/GenBank/DDBJ whole genome shotgun (WGS) entry which is preliminary data.</text>
</comment>
<proteinExistence type="predicted"/>
<gene>
    <name evidence="1" type="ORF">NITHO_530006</name>
</gene>